<sequence>MIKQACTKSDIAGVSFSIYPMSDNFVDIIKDSLEEVDTSKVHLKTDDVTTTVRGKLVHIFDVTKAIFMYAANTGEHVAFQATYSLGCPGDSTGDAYMAEDENPQNMEKIKDIKQFAGSKFSLYPLGGGDYMDVIYEQIDAMKKHVTVSPSHYSTRLDGEAVAIFNGLEQVFKATVEGGSSHTVMTVSISANSPSHKGVN</sequence>
<protein>
    <submittedName>
        <fullName evidence="2">YkoF family thiamine/hydroxymethylpyrimidine-binding protein</fullName>
    </submittedName>
</protein>
<dbReference type="InterPro" id="IPR015835">
    <property type="entry name" value="HMP/thiamine-bd"/>
</dbReference>
<dbReference type="Proteomes" id="UP001335737">
    <property type="component" value="Unassembled WGS sequence"/>
</dbReference>
<dbReference type="EMBL" id="JARZFX010000007">
    <property type="protein sequence ID" value="MEC5424562.1"/>
    <property type="molecule type" value="Genomic_DNA"/>
</dbReference>
<feature type="domain" description="Thiamin/hydroxymethyl pyrimidine-binding YkoF putative" evidence="1">
    <location>
        <begin position="116"/>
        <end position="194"/>
    </location>
</feature>
<proteinExistence type="predicted"/>
<dbReference type="RefSeq" id="WP_327608130.1">
    <property type="nucleotide sequence ID" value="NZ_JARZFX010000007.1"/>
</dbReference>
<organism evidence="2 3">
    <name type="scientific">Virgibacillus tibetensis</name>
    <dbReference type="NCBI Taxonomy" id="3042313"/>
    <lineage>
        <taxon>Bacteria</taxon>
        <taxon>Bacillati</taxon>
        <taxon>Bacillota</taxon>
        <taxon>Bacilli</taxon>
        <taxon>Bacillales</taxon>
        <taxon>Bacillaceae</taxon>
        <taxon>Virgibacillus</taxon>
    </lineage>
</organism>
<dbReference type="InterPro" id="IPR029756">
    <property type="entry name" value="MTH1187/YkoF-like"/>
</dbReference>
<gene>
    <name evidence="2" type="ORF">QGM71_13760</name>
</gene>
<evidence type="ECO:0000313" key="2">
    <source>
        <dbReference type="EMBL" id="MEC5424562.1"/>
    </source>
</evidence>
<reference evidence="2 3" key="1">
    <citation type="journal article" date="2024" name="Int. J. Syst. Evol. Microbiol.">
        <title>Virgibacillus tibetensis sp. nov., isolated from salt lake on the Tibetan Plateau of China.</title>
        <authorList>
            <person name="Phurbu D."/>
            <person name="Liu Z.-X."/>
            <person name="Wang R."/>
            <person name="Zheng Y.-Y."/>
            <person name="Liu H.-C."/>
            <person name="Zhou Y.-G."/>
            <person name="Yu Y.-J."/>
            <person name="Li A.-H."/>
        </authorList>
    </citation>
    <scope>NUCLEOTIDE SEQUENCE [LARGE SCALE GENOMIC DNA]</scope>
    <source>
        <strain evidence="2 3">C22-A2</strain>
    </source>
</reference>
<evidence type="ECO:0000259" key="1">
    <source>
        <dbReference type="Pfam" id="PF07615"/>
    </source>
</evidence>
<dbReference type="InterPro" id="IPR011522">
    <property type="entry name" value="Thiamin/HMP-bd_put_YkoF"/>
</dbReference>
<dbReference type="Gene3D" id="3.30.70.930">
    <property type="match status" value="2"/>
</dbReference>
<comment type="caution">
    <text evidence="2">The sequence shown here is derived from an EMBL/GenBank/DDBJ whole genome shotgun (WGS) entry which is preliminary data.</text>
</comment>
<evidence type="ECO:0000313" key="3">
    <source>
        <dbReference type="Proteomes" id="UP001335737"/>
    </source>
</evidence>
<accession>A0ABU6KJH5</accession>
<dbReference type="SUPFAM" id="SSF89957">
    <property type="entry name" value="MTH1187/YkoF-like"/>
    <property type="match status" value="1"/>
</dbReference>
<dbReference type="Pfam" id="PF07615">
    <property type="entry name" value="Ykof"/>
    <property type="match status" value="2"/>
</dbReference>
<dbReference type="PIRSF" id="PIRSF021331">
    <property type="entry name" value="YkoF"/>
    <property type="match status" value="1"/>
</dbReference>
<name>A0ABU6KJH5_9BACI</name>
<keyword evidence="3" id="KW-1185">Reference proteome</keyword>
<feature type="domain" description="Thiamin/hydroxymethyl pyrimidine-binding YkoF putative" evidence="1">
    <location>
        <begin position="11"/>
        <end position="90"/>
    </location>
</feature>